<protein>
    <submittedName>
        <fullName evidence="1">Uncharacterized protein</fullName>
    </submittedName>
</protein>
<dbReference type="AlphaFoldDB" id="A0AAD5QRK2"/>
<keyword evidence="2" id="KW-1185">Reference proteome</keyword>
<proteinExistence type="predicted"/>
<name>A0AAD5QRK2_PARTN</name>
<organism evidence="1 2">
    <name type="scientific">Parelaphostrongylus tenuis</name>
    <name type="common">Meningeal worm</name>
    <dbReference type="NCBI Taxonomy" id="148309"/>
    <lineage>
        <taxon>Eukaryota</taxon>
        <taxon>Metazoa</taxon>
        <taxon>Ecdysozoa</taxon>
        <taxon>Nematoda</taxon>
        <taxon>Chromadorea</taxon>
        <taxon>Rhabditida</taxon>
        <taxon>Rhabditina</taxon>
        <taxon>Rhabditomorpha</taxon>
        <taxon>Strongyloidea</taxon>
        <taxon>Metastrongylidae</taxon>
        <taxon>Parelaphostrongylus</taxon>
    </lineage>
</organism>
<accession>A0AAD5QRK2</accession>
<sequence length="146" mass="16134">MMNSIANNRVSQLEIARMKVVLLALIASTVGSGATESLETGSGGTISEDGFKKILEKGYSIPKNEQNIVATKRLLDQLHTMDSGMDNDLALSEGQNEELVKEIEDYAQIKKDHIQRMGDTIEEINHKSNVDNALFQGDMLLTKFVH</sequence>
<comment type="caution">
    <text evidence="1">The sequence shown here is derived from an EMBL/GenBank/DDBJ whole genome shotgun (WGS) entry which is preliminary data.</text>
</comment>
<gene>
    <name evidence="1" type="ORF">KIN20_021399</name>
</gene>
<reference evidence="1" key="1">
    <citation type="submission" date="2021-06" db="EMBL/GenBank/DDBJ databases">
        <title>Parelaphostrongylus tenuis whole genome reference sequence.</title>
        <authorList>
            <person name="Garwood T.J."/>
            <person name="Larsen P.A."/>
            <person name="Fountain-Jones N.M."/>
            <person name="Garbe J.R."/>
            <person name="Macchietto M.G."/>
            <person name="Kania S.A."/>
            <person name="Gerhold R.W."/>
            <person name="Richards J.E."/>
            <person name="Wolf T.M."/>
        </authorList>
    </citation>
    <scope>NUCLEOTIDE SEQUENCE</scope>
    <source>
        <strain evidence="1">MNPRO001-30</strain>
        <tissue evidence="1">Meninges</tissue>
    </source>
</reference>
<evidence type="ECO:0000313" key="1">
    <source>
        <dbReference type="EMBL" id="KAJ1361993.1"/>
    </source>
</evidence>
<dbReference type="Proteomes" id="UP001196413">
    <property type="component" value="Unassembled WGS sequence"/>
</dbReference>
<dbReference type="EMBL" id="JAHQIW010004332">
    <property type="protein sequence ID" value="KAJ1361993.1"/>
    <property type="molecule type" value="Genomic_DNA"/>
</dbReference>
<evidence type="ECO:0000313" key="2">
    <source>
        <dbReference type="Proteomes" id="UP001196413"/>
    </source>
</evidence>